<sequence>MENLQNAQNSPIATYQLFIKRSLTRQINNQKVLPVFGCKINLQSPRMQHHHINLQQSPKQIQTIKSHSINPDLITARNLPKNDSSYHYHIDEITIRKNPKKFKFDNSLTNSNLFQTKSKPYKVNQNVVLPQLSTTLKIQKQLTSKINITEPSISEELQPWEQSKTSIPYF</sequence>
<organism evidence="1 2">
    <name type="scientific">Paramecium octaurelia</name>
    <dbReference type="NCBI Taxonomy" id="43137"/>
    <lineage>
        <taxon>Eukaryota</taxon>
        <taxon>Sar</taxon>
        <taxon>Alveolata</taxon>
        <taxon>Ciliophora</taxon>
        <taxon>Intramacronucleata</taxon>
        <taxon>Oligohymenophorea</taxon>
        <taxon>Peniculida</taxon>
        <taxon>Parameciidae</taxon>
        <taxon>Paramecium</taxon>
    </lineage>
</organism>
<accession>A0A8S1S7U0</accession>
<name>A0A8S1S7U0_PAROT</name>
<evidence type="ECO:0000313" key="1">
    <source>
        <dbReference type="EMBL" id="CAD8137301.1"/>
    </source>
</evidence>
<gene>
    <name evidence="1" type="ORF">POCTA_138.1.T0080314</name>
</gene>
<proteinExistence type="predicted"/>
<dbReference type="OrthoDB" id="10291659at2759"/>
<dbReference type="Proteomes" id="UP000683925">
    <property type="component" value="Unassembled WGS sequence"/>
</dbReference>
<comment type="caution">
    <text evidence="1">The sequence shown here is derived from an EMBL/GenBank/DDBJ whole genome shotgun (WGS) entry which is preliminary data.</text>
</comment>
<dbReference type="EMBL" id="CAJJDP010000007">
    <property type="protein sequence ID" value="CAD8137301.1"/>
    <property type="molecule type" value="Genomic_DNA"/>
</dbReference>
<evidence type="ECO:0000313" key="2">
    <source>
        <dbReference type="Proteomes" id="UP000683925"/>
    </source>
</evidence>
<keyword evidence="2" id="KW-1185">Reference proteome</keyword>
<reference evidence="1" key="1">
    <citation type="submission" date="2021-01" db="EMBL/GenBank/DDBJ databases">
        <authorList>
            <consortium name="Genoscope - CEA"/>
            <person name="William W."/>
        </authorList>
    </citation>
    <scope>NUCLEOTIDE SEQUENCE</scope>
</reference>
<dbReference type="OMA" id="HYHIDEI"/>
<protein>
    <submittedName>
        <fullName evidence="1">Uncharacterized protein</fullName>
    </submittedName>
</protein>
<dbReference type="AlphaFoldDB" id="A0A8S1S7U0"/>